<gene>
    <name evidence="2" type="ORF">V144x_07360</name>
</gene>
<dbReference type="AlphaFoldDB" id="A0A517VQJ5"/>
<evidence type="ECO:0000256" key="1">
    <source>
        <dbReference type="SAM" id="Phobius"/>
    </source>
</evidence>
<dbReference type="EMBL" id="CP037920">
    <property type="protein sequence ID" value="QDT95294.1"/>
    <property type="molecule type" value="Genomic_DNA"/>
</dbReference>
<feature type="transmembrane region" description="Helical" evidence="1">
    <location>
        <begin position="71"/>
        <end position="94"/>
    </location>
</feature>
<keyword evidence="1" id="KW-0472">Membrane</keyword>
<protein>
    <submittedName>
        <fullName evidence="2">Uncharacterized protein</fullName>
    </submittedName>
</protein>
<proteinExistence type="predicted"/>
<evidence type="ECO:0000313" key="3">
    <source>
        <dbReference type="Proteomes" id="UP000318704"/>
    </source>
</evidence>
<dbReference type="RefSeq" id="WP_144981482.1">
    <property type="nucleotide sequence ID" value="NZ_CP037920.1"/>
</dbReference>
<reference evidence="2 3" key="1">
    <citation type="submission" date="2019-03" db="EMBL/GenBank/DDBJ databases">
        <title>Deep-cultivation of Planctomycetes and their phenomic and genomic characterization uncovers novel biology.</title>
        <authorList>
            <person name="Wiegand S."/>
            <person name="Jogler M."/>
            <person name="Boedeker C."/>
            <person name="Pinto D."/>
            <person name="Vollmers J."/>
            <person name="Rivas-Marin E."/>
            <person name="Kohn T."/>
            <person name="Peeters S.H."/>
            <person name="Heuer A."/>
            <person name="Rast P."/>
            <person name="Oberbeckmann S."/>
            <person name="Bunk B."/>
            <person name="Jeske O."/>
            <person name="Meyerdierks A."/>
            <person name="Storesund J.E."/>
            <person name="Kallscheuer N."/>
            <person name="Luecker S."/>
            <person name="Lage O.M."/>
            <person name="Pohl T."/>
            <person name="Merkel B.J."/>
            <person name="Hornburger P."/>
            <person name="Mueller R.-W."/>
            <person name="Bruemmer F."/>
            <person name="Labrenz M."/>
            <person name="Spormann A.M."/>
            <person name="Op den Camp H."/>
            <person name="Overmann J."/>
            <person name="Amann R."/>
            <person name="Jetten M.S.M."/>
            <person name="Mascher T."/>
            <person name="Medema M.H."/>
            <person name="Devos D.P."/>
            <person name="Kaster A.-K."/>
            <person name="Ovreas L."/>
            <person name="Rohde M."/>
            <person name="Galperin M.Y."/>
            <person name="Jogler C."/>
        </authorList>
    </citation>
    <scope>NUCLEOTIDE SEQUENCE [LARGE SCALE GENOMIC DNA]</scope>
    <source>
        <strain evidence="2 3">V144</strain>
    </source>
</reference>
<name>A0A517VQJ5_9PLAN</name>
<feature type="transmembrane region" description="Helical" evidence="1">
    <location>
        <begin position="7"/>
        <end position="29"/>
    </location>
</feature>
<keyword evidence="1" id="KW-1133">Transmembrane helix</keyword>
<accession>A0A517VQJ5</accession>
<keyword evidence="1" id="KW-0812">Transmembrane</keyword>
<dbReference type="KEGG" id="gaw:V144x_07360"/>
<organism evidence="2 3">
    <name type="scientific">Gimesia aquarii</name>
    <dbReference type="NCBI Taxonomy" id="2527964"/>
    <lineage>
        <taxon>Bacteria</taxon>
        <taxon>Pseudomonadati</taxon>
        <taxon>Planctomycetota</taxon>
        <taxon>Planctomycetia</taxon>
        <taxon>Planctomycetales</taxon>
        <taxon>Planctomycetaceae</taxon>
        <taxon>Gimesia</taxon>
    </lineage>
</organism>
<evidence type="ECO:0000313" key="2">
    <source>
        <dbReference type="EMBL" id="QDT95294.1"/>
    </source>
</evidence>
<dbReference type="Proteomes" id="UP000318704">
    <property type="component" value="Chromosome"/>
</dbReference>
<sequence>MSDMSRFSVVWILCSMITFCIMLFTYKIYGSFPSGLGTLACTLAEWYELEIRRVLFGYPQVMVTPDDTRLILFRHVSASWLIGLVLALVTLMVIGPTNKEKEI</sequence>